<feature type="compositionally biased region" description="Basic and acidic residues" evidence="1">
    <location>
        <begin position="22"/>
        <end position="34"/>
    </location>
</feature>
<dbReference type="RefSeq" id="WP_168543329.1">
    <property type="nucleotide sequence ID" value="NZ_JAAWWP010000027.1"/>
</dbReference>
<evidence type="ECO:0000313" key="2">
    <source>
        <dbReference type="EMBL" id="NKI45110.1"/>
    </source>
</evidence>
<reference evidence="2 3" key="1">
    <citation type="submission" date="2020-04" db="EMBL/GenBank/DDBJ databases">
        <title>Phylogenetic Diversity and Antibacterial Activity against Ralstonia solanacearum of Endophytic Actinomycete Isolated from Moss.</title>
        <authorList>
            <person name="Zhuang X."/>
        </authorList>
    </citation>
    <scope>NUCLEOTIDE SEQUENCE [LARGE SCALE GENOMIC DNA]</scope>
    <source>
        <strain evidence="2 3">LD120</strain>
    </source>
</reference>
<feature type="region of interest" description="Disordered" evidence="1">
    <location>
        <begin position="1"/>
        <end position="38"/>
    </location>
</feature>
<gene>
    <name evidence="2" type="ORF">HFV08_28495</name>
</gene>
<dbReference type="EMBL" id="JAAWWP010000027">
    <property type="protein sequence ID" value="NKI45110.1"/>
    <property type="molecule type" value="Genomic_DNA"/>
</dbReference>
<evidence type="ECO:0000256" key="1">
    <source>
        <dbReference type="SAM" id="MobiDB-lite"/>
    </source>
</evidence>
<organism evidence="2 3">
    <name type="scientific">Streptomyces physcomitrii</name>
    <dbReference type="NCBI Taxonomy" id="2724184"/>
    <lineage>
        <taxon>Bacteria</taxon>
        <taxon>Bacillati</taxon>
        <taxon>Actinomycetota</taxon>
        <taxon>Actinomycetes</taxon>
        <taxon>Kitasatosporales</taxon>
        <taxon>Streptomycetaceae</taxon>
        <taxon>Streptomyces</taxon>
    </lineage>
</organism>
<proteinExistence type="predicted"/>
<sequence length="67" mass="7446">MATAAVSTPRREAREEEEDAEDTARLQGIHERRQSLGAPEGEVRLELTAILKLTSIDVKVSRSDDLK</sequence>
<keyword evidence="3" id="KW-1185">Reference proteome</keyword>
<protein>
    <submittedName>
        <fullName evidence="2">Uncharacterized protein</fullName>
    </submittedName>
</protein>
<comment type="caution">
    <text evidence="2">The sequence shown here is derived from an EMBL/GenBank/DDBJ whole genome shotgun (WGS) entry which is preliminary data.</text>
</comment>
<accession>A0ABX1H9U4</accession>
<evidence type="ECO:0000313" key="3">
    <source>
        <dbReference type="Proteomes" id="UP000772196"/>
    </source>
</evidence>
<dbReference type="Proteomes" id="UP000772196">
    <property type="component" value="Unassembled WGS sequence"/>
</dbReference>
<name>A0ABX1H9U4_9ACTN</name>